<protein>
    <submittedName>
        <fullName evidence="1">Uncharacterized protein</fullName>
    </submittedName>
</protein>
<name>A0A1D1UHN7_RAMVA</name>
<dbReference type="Proteomes" id="UP000186922">
    <property type="component" value="Unassembled WGS sequence"/>
</dbReference>
<reference evidence="1 2" key="1">
    <citation type="journal article" date="2016" name="Nat. Commun.">
        <title>Extremotolerant tardigrade genome and improved radiotolerance of human cultured cells by tardigrade-unique protein.</title>
        <authorList>
            <person name="Hashimoto T."/>
            <person name="Horikawa D.D."/>
            <person name="Saito Y."/>
            <person name="Kuwahara H."/>
            <person name="Kozuka-Hata H."/>
            <person name="Shin-I T."/>
            <person name="Minakuchi Y."/>
            <person name="Ohishi K."/>
            <person name="Motoyama A."/>
            <person name="Aizu T."/>
            <person name="Enomoto A."/>
            <person name="Kondo K."/>
            <person name="Tanaka S."/>
            <person name="Hara Y."/>
            <person name="Koshikawa S."/>
            <person name="Sagara H."/>
            <person name="Miura T."/>
            <person name="Yokobori S."/>
            <person name="Miyagawa K."/>
            <person name="Suzuki Y."/>
            <person name="Kubo T."/>
            <person name="Oyama M."/>
            <person name="Kohara Y."/>
            <person name="Fujiyama A."/>
            <person name="Arakawa K."/>
            <person name="Katayama T."/>
            <person name="Toyoda A."/>
            <person name="Kunieda T."/>
        </authorList>
    </citation>
    <scope>NUCLEOTIDE SEQUENCE [LARGE SCALE GENOMIC DNA]</scope>
    <source>
        <strain evidence="1 2">YOKOZUNA-1</strain>
    </source>
</reference>
<comment type="caution">
    <text evidence="1">The sequence shown here is derived from an EMBL/GenBank/DDBJ whole genome shotgun (WGS) entry which is preliminary data.</text>
</comment>
<organism evidence="1 2">
    <name type="scientific">Ramazzottius varieornatus</name>
    <name type="common">Water bear</name>
    <name type="synonym">Tardigrade</name>
    <dbReference type="NCBI Taxonomy" id="947166"/>
    <lineage>
        <taxon>Eukaryota</taxon>
        <taxon>Metazoa</taxon>
        <taxon>Ecdysozoa</taxon>
        <taxon>Tardigrada</taxon>
        <taxon>Eutardigrada</taxon>
        <taxon>Parachela</taxon>
        <taxon>Hypsibioidea</taxon>
        <taxon>Ramazzottiidae</taxon>
        <taxon>Ramazzottius</taxon>
    </lineage>
</organism>
<dbReference type="AlphaFoldDB" id="A0A1D1UHN7"/>
<accession>A0A1D1UHN7</accession>
<evidence type="ECO:0000313" key="2">
    <source>
        <dbReference type="Proteomes" id="UP000186922"/>
    </source>
</evidence>
<dbReference type="EMBL" id="BDGG01000001">
    <property type="protein sequence ID" value="GAU88020.1"/>
    <property type="molecule type" value="Genomic_DNA"/>
</dbReference>
<keyword evidence="2" id="KW-1185">Reference proteome</keyword>
<dbReference type="Gene3D" id="3.40.630.10">
    <property type="entry name" value="Zn peptidases"/>
    <property type="match status" value="1"/>
</dbReference>
<evidence type="ECO:0000313" key="1">
    <source>
        <dbReference type="EMBL" id="GAU88020.1"/>
    </source>
</evidence>
<gene>
    <name evidence="1" type="primary">RvY_00793</name>
    <name evidence="1" type="synonym">RvY_00793.1</name>
    <name evidence="1" type="ORF">RvY_00793-1</name>
</gene>
<sequence>MCEYDALPDIGHGCGKNILNKSIVLFKVIKAFSHRSQPDRRICTSDRLGLLVICGWIFGSERAGCGGRSVPECVHLPAADEADLENPWSDQQRWYEAEYYPRCYSLTLLHKNSYIEGRGFSEAALCSDG</sequence>
<proteinExistence type="predicted"/>